<protein>
    <recommendedName>
        <fullName evidence="7 8">Glutamine-dependent NAD(+) synthetase</fullName>
        <ecNumber evidence="7 8">6.3.5.1</ecNumber>
    </recommendedName>
    <alternativeName>
        <fullName evidence="7 8">NAD(+) synthase [glutamine-hydrolyzing]</fullName>
    </alternativeName>
</protein>
<dbReference type="Proteomes" id="UP000199496">
    <property type="component" value="Unassembled WGS sequence"/>
</dbReference>
<name>A0A1H8Z902_9GAMM</name>
<dbReference type="InterPro" id="IPR022310">
    <property type="entry name" value="NAD/GMP_synthase"/>
</dbReference>
<evidence type="ECO:0000256" key="3">
    <source>
        <dbReference type="ARBA" id="ARBA00022598"/>
    </source>
</evidence>
<evidence type="ECO:0000256" key="7">
    <source>
        <dbReference type="HAMAP-Rule" id="MF_02090"/>
    </source>
</evidence>
<dbReference type="InterPro" id="IPR003694">
    <property type="entry name" value="NAD_synthase"/>
</dbReference>
<keyword evidence="3 7" id="KW-0436">Ligase</keyword>
<dbReference type="Gene3D" id="3.60.110.10">
    <property type="entry name" value="Carbon-nitrogen hydrolase"/>
    <property type="match status" value="1"/>
</dbReference>
<dbReference type="PANTHER" id="PTHR23090">
    <property type="entry name" value="NH 3 /GLUTAMINE-DEPENDENT NAD + SYNTHETASE"/>
    <property type="match status" value="1"/>
</dbReference>
<dbReference type="GO" id="GO:0000257">
    <property type="term" value="F:nitrilase activity"/>
    <property type="evidence" value="ECO:0007669"/>
    <property type="project" value="UniProtKB-ARBA"/>
</dbReference>
<dbReference type="HAMAP" id="MF_02090">
    <property type="entry name" value="NadE_glutamine_dep"/>
    <property type="match status" value="1"/>
</dbReference>
<dbReference type="STRING" id="867345.SAMN05421693_10222"/>
<evidence type="ECO:0000313" key="12">
    <source>
        <dbReference type="EMBL" id="SEP60914.1"/>
    </source>
</evidence>
<dbReference type="InterPro" id="IPR003010">
    <property type="entry name" value="C-N_Hydrolase"/>
</dbReference>
<feature type="binding site" evidence="7">
    <location>
        <position position="372"/>
    </location>
    <ligand>
        <name>deamido-NAD(+)</name>
        <dbReference type="ChEBI" id="CHEBI:58437"/>
        <note>ligand shared between two neighboring subunits</note>
    </ligand>
</feature>
<comment type="catalytic activity">
    <reaction evidence="7 8">
        <text>deamido-NAD(+) + L-glutamine + ATP + H2O = L-glutamate + AMP + diphosphate + NAD(+) + H(+)</text>
        <dbReference type="Rhea" id="RHEA:24384"/>
        <dbReference type="ChEBI" id="CHEBI:15377"/>
        <dbReference type="ChEBI" id="CHEBI:15378"/>
        <dbReference type="ChEBI" id="CHEBI:29985"/>
        <dbReference type="ChEBI" id="CHEBI:30616"/>
        <dbReference type="ChEBI" id="CHEBI:33019"/>
        <dbReference type="ChEBI" id="CHEBI:57540"/>
        <dbReference type="ChEBI" id="CHEBI:58359"/>
        <dbReference type="ChEBI" id="CHEBI:58437"/>
        <dbReference type="ChEBI" id="CHEBI:456215"/>
        <dbReference type="EC" id="6.3.5.1"/>
    </reaction>
</comment>
<evidence type="ECO:0000256" key="10">
    <source>
        <dbReference type="RuleBase" id="RU003811"/>
    </source>
</evidence>
<dbReference type="PROSITE" id="PS50263">
    <property type="entry name" value="CN_HYDROLASE"/>
    <property type="match status" value="1"/>
</dbReference>
<dbReference type="PIRSF" id="PIRSF006630">
    <property type="entry name" value="NADS_GAT"/>
    <property type="match status" value="1"/>
</dbReference>
<evidence type="ECO:0000256" key="1">
    <source>
        <dbReference type="ARBA" id="ARBA00005188"/>
    </source>
</evidence>
<dbReference type="NCBIfam" id="TIGR00552">
    <property type="entry name" value="nadE"/>
    <property type="match status" value="1"/>
</dbReference>
<evidence type="ECO:0000313" key="13">
    <source>
        <dbReference type="Proteomes" id="UP000199496"/>
    </source>
</evidence>
<dbReference type="NCBIfam" id="NF010588">
    <property type="entry name" value="PRK13981.1"/>
    <property type="match status" value="1"/>
</dbReference>
<feature type="active site" description="Proton acceptor" evidence="9">
    <location>
        <position position="45"/>
    </location>
</feature>
<dbReference type="GO" id="GO:0005737">
    <property type="term" value="C:cytoplasm"/>
    <property type="evidence" value="ECO:0007669"/>
    <property type="project" value="InterPro"/>
</dbReference>
<evidence type="ECO:0000259" key="11">
    <source>
        <dbReference type="PROSITE" id="PS50263"/>
    </source>
</evidence>
<evidence type="ECO:0000256" key="2">
    <source>
        <dbReference type="ARBA" id="ARBA00007145"/>
    </source>
</evidence>
<dbReference type="AlphaFoldDB" id="A0A1H8Z902"/>
<evidence type="ECO:0000256" key="5">
    <source>
        <dbReference type="ARBA" id="ARBA00022840"/>
    </source>
</evidence>
<comment type="similarity">
    <text evidence="10">Belongs to the NAD synthetase family.</text>
</comment>
<feature type="active site" description="For glutaminase activity" evidence="7">
    <location>
        <position position="112"/>
    </location>
</feature>
<dbReference type="InterPro" id="IPR036526">
    <property type="entry name" value="C-N_Hydrolase_sf"/>
</dbReference>
<reference evidence="12 13" key="1">
    <citation type="submission" date="2016-10" db="EMBL/GenBank/DDBJ databases">
        <authorList>
            <person name="de Groot N.N."/>
        </authorList>
    </citation>
    <scope>NUCLEOTIDE SEQUENCE [LARGE SCALE GENOMIC DNA]</scope>
    <source>
        <strain evidence="12 13">B7-7</strain>
    </source>
</reference>
<dbReference type="Pfam" id="PF00795">
    <property type="entry name" value="CN_hydrolase"/>
    <property type="match status" value="1"/>
</dbReference>
<dbReference type="UniPathway" id="UPA00253">
    <property type="reaction ID" value="UER00334"/>
</dbReference>
<dbReference type="GO" id="GO:0008795">
    <property type="term" value="F:NAD+ synthase activity"/>
    <property type="evidence" value="ECO:0007669"/>
    <property type="project" value="UniProtKB-UniRule"/>
</dbReference>
<dbReference type="InterPro" id="IPR014445">
    <property type="entry name" value="Gln-dep_NAD_synthase"/>
</dbReference>
<feature type="binding site" evidence="7">
    <location>
        <position position="511"/>
    </location>
    <ligand>
        <name>deamido-NAD(+)</name>
        <dbReference type="ChEBI" id="CHEBI:58437"/>
        <note>ligand shared between two neighboring subunits</note>
    </ligand>
</feature>
<comment type="function">
    <text evidence="7">Catalyzes the ATP-dependent amidation of deamido-NAD to form NAD. Uses L-glutamine as a nitrogen source.</text>
</comment>
<keyword evidence="13" id="KW-1185">Reference proteome</keyword>
<proteinExistence type="inferred from homology"/>
<comment type="similarity">
    <text evidence="2 7 8">In the C-terminal section; belongs to the NAD synthetase family.</text>
</comment>
<feature type="binding site" evidence="7">
    <location>
        <position position="118"/>
    </location>
    <ligand>
        <name>L-glutamine</name>
        <dbReference type="ChEBI" id="CHEBI:58359"/>
    </ligand>
</feature>
<dbReference type="GO" id="GO:0004359">
    <property type="term" value="F:glutaminase activity"/>
    <property type="evidence" value="ECO:0007669"/>
    <property type="project" value="InterPro"/>
</dbReference>
<dbReference type="PANTHER" id="PTHR23090:SF9">
    <property type="entry name" value="GLUTAMINE-DEPENDENT NAD(+) SYNTHETASE"/>
    <property type="match status" value="1"/>
</dbReference>
<feature type="binding site" evidence="7">
    <location>
        <position position="174"/>
    </location>
    <ligand>
        <name>L-glutamine</name>
        <dbReference type="ChEBI" id="CHEBI:58359"/>
    </ligand>
</feature>
<dbReference type="OrthoDB" id="9760188at2"/>
<gene>
    <name evidence="7" type="primary">nadE</name>
    <name evidence="12" type="ORF">SAMN05421693_10222</name>
</gene>
<dbReference type="FunFam" id="3.40.50.620:FF:000106">
    <property type="entry name" value="Glutamine-dependent NAD(+) synthetase"/>
    <property type="match status" value="1"/>
</dbReference>
<dbReference type="Pfam" id="PF02540">
    <property type="entry name" value="NAD_synthase"/>
    <property type="match status" value="1"/>
</dbReference>
<dbReference type="RefSeq" id="WP_090202664.1">
    <property type="nucleotide sequence ID" value="NZ_FOFO01000002.1"/>
</dbReference>
<sequence length="563" mass="61794">MNSLKIALAQINLLVGDVEGNAERVVVTAREARDRHGADLVLFPELTLTGYPPEDLLLRGTLLQRAQAALDHIAREVSGIDLVVGLPLRESGRLHNSAVYLREGKVLARYHKQVLPNYSVFDEKRYFHPGKAPCVVDVKGLPVALALCEDVWVSEPARRSRSAGARLLLSLNASPFHLSKHEERLKVLRDRIYESGLPVVYLNAVGGQDELVFDGHSLALDRGGALQLNAPSWQEGIYTLEVHFDRRDISLSGGLMTPIPAPEAQLYQALVMGVRDYVNKNGFKGALLGLSGGIDSALTLCVAVDALGPERVEAVMMPYHYTADMSRTDAAAQARTLGVAYREIPIAPMVEAFMAGLADVLAGLPADTTEENIQARCRGTLLMAISNKTGRMLLTTGNKSEMAVGYATLYGDMAGGFAPLKDVSKCWVYRLARYRNTLGPGIPERVIERPPSAELAPDQCDQDSLPPYEILDCILERFVEQDQSFTDIVSAGFEPATVERVMALVLRSEYKRRQAPPGVRVTRRAFGKDRRYPITSGYGRLLGRQHPVALSSNLQVVEKNEKD</sequence>
<accession>A0A1H8Z902</accession>
<dbReference type="Gene3D" id="3.40.50.620">
    <property type="entry name" value="HUPs"/>
    <property type="match status" value="1"/>
</dbReference>
<feature type="binding site" evidence="7">
    <location>
        <position position="180"/>
    </location>
    <ligand>
        <name>L-glutamine</name>
        <dbReference type="ChEBI" id="CHEBI:58359"/>
    </ligand>
</feature>
<evidence type="ECO:0000256" key="9">
    <source>
        <dbReference type="PROSITE-ProRule" id="PRU10139"/>
    </source>
</evidence>
<dbReference type="SUPFAM" id="SSF52402">
    <property type="entry name" value="Adenine nucleotide alpha hydrolases-like"/>
    <property type="match status" value="1"/>
</dbReference>
<dbReference type="InterPro" id="IPR000132">
    <property type="entry name" value="Nitrilase/CN_hydratase_CS"/>
</dbReference>
<keyword evidence="5 7" id="KW-0067">ATP-binding</keyword>
<organism evidence="12 13">
    <name type="scientific">Ectothiorhodospira magna</name>
    <dbReference type="NCBI Taxonomy" id="867345"/>
    <lineage>
        <taxon>Bacteria</taxon>
        <taxon>Pseudomonadati</taxon>
        <taxon>Pseudomonadota</taxon>
        <taxon>Gammaproteobacteria</taxon>
        <taxon>Chromatiales</taxon>
        <taxon>Ectothiorhodospiraceae</taxon>
        <taxon>Ectothiorhodospira</taxon>
    </lineage>
</organism>
<evidence type="ECO:0000256" key="6">
    <source>
        <dbReference type="ARBA" id="ARBA00023027"/>
    </source>
</evidence>
<dbReference type="GO" id="GO:0005524">
    <property type="term" value="F:ATP binding"/>
    <property type="evidence" value="ECO:0007669"/>
    <property type="project" value="UniProtKB-UniRule"/>
</dbReference>
<dbReference type="CDD" id="cd07570">
    <property type="entry name" value="GAT_Gln-NAD-synth"/>
    <property type="match status" value="1"/>
</dbReference>
<dbReference type="InterPro" id="IPR014729">
    <property type="entry name" value="Rossmann-like_a/b/a_fold"/>
</dbReference>
<feature type="binding site" evidence="7">
    <location>
        <position position="401"/>
    </location>
    <ligand>
        <name>deamido-NAD(+)</name>
        <dbReference type="ChEBI" id="CHEBI:58437"/>
        <note>ligand shared between two neighboring subunits</note>
    </ligand>
</feature>
<evidence type="ECO:0000256" key="4">
    <source>
        <dbReference type="ARBA" id="ARBA00022741"/>
    </source>
</evidence>
<feature type="active site" description="Nucleophile; for glutaminase activity" evidence="7">
    <location>
        <position position="148"/>
    </location>
</feature>
<feature type="domain" description="CN hydrolase" evidence="11">
    <location>
        <begin position="4"/>
        <end position="244"/>
    </location>
</feature>
<feature type="active site" description="Proton acceptor; for glutaminase activity" evidence="7">
    <location>
        <position position="45"/>
    </location>
</feature>
<keyword evidence="6 7" id="KW-0520">NAD</keyword>
<dbReference type="CDD" id="cd00553">
    <property type="entry name" value="NAD_synthase"/>
    <property type="match status" value="1"/>
</dbReference>
<dbReference type="EC" id="6.3.5.1" evidence="7 8"/>
<keyword evidence="4 7" id="KW-0547">Nucleotide-binding</keyword>
<dbReference type="SUPFAM" id="SSF56317">
    <property type="entry name" value="Carbon-nitrogen hydrolase"/>
    <property type="match status" value="1"/>
</dbReference>
<dbReference type="EMBL" id="FOFO01000002">
    <property type="protein sequence ID" value="SEP60914.1"/>
    <property type="molecule type" value="Genomic_DNA"/>
</dbReference>
<feature type="binding site" evidence="7">
    <location>
        <position position="396"/>
    </location>
    <ligand>
        <name>ATP</name>
        <dbReference type="ChEBI" id="CHEBI:30616"/>
    </ligand>
</feature>
<feature type="binding site" evidence="7">
    <location>
        <begin position="289"/>
        <end position="296"/>
    </location>
    <ligand>
        <name>ATP</name>
        <dbReference type="ChEBI" id="CHEBI:30616"/>
    </ligand>
</feature>
<comment type="caution">
    <text evidence="7">Lacks conserved residue(s) required for the propagation of feature annotation.</text>
</comment>
<dbReference type="PROSITE" id="PS00920">
    <property type="entry name" value="NITRIL_CHT_1"/>
    <property type="match status" value="1"/>
</dbReference>
<evidence type="ECO:0000256" key="8">
    <source>
        <dbReference type="PIRNR" id="PIRNR006630"/>
    </source>
</evidence>
<comment type="pathway">
    <text evidence="1 7 8">Cofactor biosynthesis; NAD(+) biosynthesis; NAD(+) from deamido-NAD(+) (L-Gln route): step 1/1.</text>
</comment>
<dbReference type="GO" id="GO:0003952">
    <property type="term" value="F:NAD+ synthase (glutamine-hydrolyzing) activity"/>
    <property type="evidence" value="ECO:0007669"/>
    <property type="project" value="UniProtKB-UniRule"/>
</dbReference>
<dbReference type="GO" id="GO:0009435">
    <property type="term" value="P:NAD+ biosynthetic process"/>
    <property type="evidence" value="ECO:0007669"/>
    <property type="project" value="UniProtKB-UniRule"/>
</dbReference>